<protein>
    <submittedName>
        <fullName evidence="1">Uncharacterized protein</fullName>
    </submittedName>
</protein>
<accession>A0A1M5XTX2</accession>
<dbReference type="AlphaFoldDB" id="A0A1M5XTX2"/>
<evidence type="ECO:0000313" key="1">
    <source>
        <dbReference type="EMBL" id="SHI03250.1"/>
    </source>
</evidence>
<dbReference type="EMBL" id="FQXS01000023">
    <property type="protein sequence ID" value="SHI03250.1"/>
    <property type="molecule type" value="Genomic_DNA"/>
</dbReference>
<proteinExistence type="predicted"/>
<organism evidence="1 2">
    <name type="scientific">Desulfofustis glycolicus DSM 9705</name>
    <dbReference type="NCBI Taxonomy" id="1121409"/>
    <lineage>
        <taxon>Bacteria</taxon>
        <taxon>Pseudomonadati</taxon>
        <taxon>Thermodesulfobacteriota</taxon>
        <taxon>Desulfobulbia</taxon>
        <taxon>Desulfobulbales</taxon>
        <taxon>Desulfocapsaceae</taxon>
        <taxon>Desulfofustis</taxon>
    </lineage>
</organism>
<reference evidence="1 2" key="1">
    <citation type="submission" date="2016-11" db="EMBL/GenBank/DDBJ databases">
        <authorList>
            <person name="Jaros S."/>
            <person name="Januszkiewicz K."/>
            <person name="Wedrychowicz H."/>
        </authorList>
    </citation>
    <scope>NUCLEOTIDE SEQUENCE [LARGE SCALE GENOMIC DNA]</scope>
    <source>
        <strain evidence="1 2">DSM 9705</strain>
    </source>
</reference>
<evidence type="ECO:0000313" key="2">
    <source>
        <dbReference type="Proteomes" id="UP000184139"/>
    </source>
</evidence>
<dbReference type="OrthoDB" id="286356at2"/>
<dbReference type="RefSeq" id="WP_073377776.1">
    <property type="nucleotide sequence ID" value="NZ_FQXS01000023.1"/>
</dbReference>
<keyword evidence="2" id="KW-1185">Reference proteome</keyword>
<sequence>MARHRCDSCSFRKKNETNPSSLLGRLWLFHTRFCPGWRRYLAELPENERREVIRRSTNKREKRA</sequence>
<name>A0A1M5XTX2_9BACT</name>
<dbReference type="STRING" id="1121409.SAMN02745124_03348"/>
<gene>
    <name evidence="1" type="ORF">SAMN02745124_03348</name>
</gene>
<dbReference type="Proteomes" id="UP000184139">
    <property type="component" value="Unassembled WGS sequence"/>
</dbReference>